<dbReference type="PROSITE" id="PS01050">
    <property type="entry name" value="YJEF_C_2"/>
    <property type="match status" value="1"/>
</dbReference>
<comment type="similarity">
    <text evidence="3 19">In the N-terminal section; belongs to the NnrE/AIBP family.</text>
</comment>
<keyword evidence="5 18" id="KW-0479">Metal-binding</keyword>
<feature type="binding site" evidence="18">
    <location>
        <position position="173"/>
    </location>
    <ligand>
        <name>K(+)</name>
        <dbReference type="ChEBI" id="CHEBI:29103"/>
    </ligand>
</feature>
<gene>
    <name evidence="17" type="primary">nnrD</name>
    <name evidence="18" type="synonym">nnrE</name>
    <name evidence="22" type="ORF">FYJ85_01325</name>
</gene>
<dbReference type="PROSITE" id="PS51383">
    <property type="entry name" value="YJEF_C_3"/>
    <property type="match status" value="1"/>
</dbReference>
<comment type="function">
    <text evidence="17">Catalyzes the dehydration of the S-form of NAD(P)HX at the expense of ADP, which is converted to AMP. Together with NAD(P)HX epimerase, which catalyzes the epimerization of the S- and R-forms, the enzyme allows the repair of both epimers of NAD(P)HX, a damaged form of NAD(P)H that is a result of enzymatic or heat-dependent hydration.</text>
</comment>
<evidence type="ECO:0000256" key="10">
    <source>
        <dbReference type="ARBA" id="ARBA00023027"/>
    </source>
</evidence>
<evidence type="ECO:0000256" key="17">
    <source>
        <dbReference type="HAMAP-Rule" id="MF_01965"/>
    </source>
</evidence>
<evidence type="ECO:0000256" key="6">
    <source>
        <dbReference type="ARBA" id="ARBA00022741"/>
    </source>
</evidence>
<dbReference type="PIRSF" id="PIRSF017184">
    <property type="entry name" value="Nnr"/>
    <property type="match status" value="1"/>
</dbReference>
<dbReference type="NCBIfam" id="TIGR00197">
    <property type="entry name" value="yjeF_nterm"/>
    <property type="match status" value="1"/>
</dbReference>
<proteinExistence type="inferred from homology"/>
<evidence type="ECO:0000256" key="2">
    <source>
        <dbReference type="ARBA" id="ARBA00000909"/>
    </source>
</evidence>
<keyword evidence="9 18" id="KW-0630">Potassium</keyword>
<evidence type="ECO:0000259" key="20">
    <source>
        <dbReference type="PROSITE" id="PS51383"/>
    </source>
</evidence>
<evidence type="ECO:0000256" key="12">
    <source>
        <dbReference type="ARBA" id="ARBA00023239"/>
    </source>
</evidence>
<comment type="cofactor">
    <cofactor evidence="18 19">
        <name>K(+)</name>
        <dbReference type="ChEBI" id="CHEBI:29103"/>
    </cofactor>
    <text evidence="18 19">Binds 1 potassium ion per subunit.</text>
</comment>
<evidence type="ECO:0000256" key="18">
    <source>
        <dbReference type="HAMAP-Rule" id="MF_01966"/>
    </source>
</evidence>
<evidence type="ECO:0000256" key="7">
    <source>
        <dbReference type="ARBA" id="ARBA00022840"/>
    </source>
</evidence>
<feature type="domain" description="YjeF N-terminal" evidence="21">
    <location>
        <begin position="25"/>
        <end position="228"/>
    </location>
</feature>
<comment type="caution">
    <text evidence="22">The sequence shown here is derived from an EMBL/GenBank/DDBJ whole genome shotgun (WGS) entry which is preliminary data.</text>
</comment>
<dbReference type="InterPro" id="IPR000631">
    <property type="entry name" value="CARKD"/>
</dbReference>
<evidence type="ECO:0000256" key="11">
    <source>
        <dbReference type="ARBA" id="ARBA00023235"/>
    </source>
</evidence>
<dbReference type="GO" id="GO:0110051">
    <property type="term" value="P:metabolite repair"/>
    <property type="evidence" value="ECO:0007669"/>
    <property type="project" value="TreeGrafter"/>
</dbReference>
<dbReference type="Proteomes" id="UP000435649">
    <property type="component" value="Unassembled WGS sequence"/>
</dbReference>
<dbReference type="Gene3D" id="3.40.50.10260">
    <property type="entry name" value="YjeF N-terminal domain"/>
    <property type="match status" value="1"/>
</dbReference>
<accession>A0A844FZA0</accession>
<evidence type="ECO:0000256" key="15">
    <source>
        <dbReference type="ARBA" id="ARBA00048238"/>
    </source>
</evidence>
<evidence type="ECO:0000256" key="8">
    <source>
        <dbReference type="ARBA" id="ARBA00022857"/>
    </source>
</evidence>
<dbReference type="HAMAP" id="MF_01966">
    <property type="entry name" value="NADHX_epimerase"/>
    <property type="match status" value="1"/>
</dbReference>
<comment type="similarity">
    <text evidence="18">Belongs to the NnrE/AIBP family.</text>
</comment>
<feature type="binding site" evidence="18">
    <location>
        <begin position="74"/>
        <end position="78"/>
    </location>
    <ligand>
        <name>(6S)-NADPHX</name>
        <dbReference type="ChEBI" id="CHEBI:64076"/>
    </ligand>
</feature>
<dbReference type="GO" id="GO:0052855">
    <property type="term" value="F:ADP-dependent NAD(P)H-hydrate dehydratase activity"/>
    <property type="evidence" value="ECO:0007669"/>
    <property type="project" value="UniProtKB-UniRule"/>
</dbReference>
<dbReference type="Pfam" id="PF03853">
    <property type="entry name" value="YjeF_N"/>
    <property type="match status" value="1"/>
</dbReference>
<evidence type="ECO:0000313" key="22">
    <source>
        <dbReference type="EMBL" id="MST95688.1"/>
    </source>
</evidence>
<dbReference type="Gene3D" id="3.40.1190.20">
    <property type="match status" value="1"/>
</dbReference>
<comment type="catalytic activity">
    <reaction evidence="2 18 19">
        <text>(6R)-NADPHX = (6S)-NADPHX</text>
        <dbReference type="Rhea" id="RHEA:32227"/>
        <dbReference type="ChEBI" id="CHEBI:64076"/>
        <dbReference type="ChEBI" id="CHEBI:64077"/>
        <dbReference type="EC" id="5.1.99.6"/>
    </reaction>
</comment>
<evidence type="ECO:0000256" key="1">
    <source>
        <dbReference type="ARBA" id="ARBA00000013"/>
    </source>
</evidence>
<dbReference type="EC" id="4.2.1.136" evidence="19"/>
<feature type="binding site" evidence="18">
    <location>
        <position position="75"/>
    </location>
    <ligand>
        <name>K(+)</name>
        <dbReference type="ChEBI" id="CHEBI:29103"/>
    </ligand>
</feature>
<dbReference type="GO" id="GO:0005524">
    <property type="term" value="F:ATP binding"/>
    <property type="evidence" value="ECO:0007669"/>
    <property type="project" value="UniProtKB-UniRule"/>
</dbReference>
<dbReference type="AlphaFoldDB" id="A0A844FZA0"/>
<evidence type="ECO:0000256" key="16">
    <source>
        <dbReference type="ARBA" id="ARBA00049209"/>
    </source>
</evidence>
<feature type="binding site" evidence="17">
    <location>
        <position position="269"/>
    </location>
    <ligand>
        <name>(6S)-NADPHX</name>
        <dbReference type="ChEBI" id="CHEBI:64076"/>
    </ligand>
</feature>
<feature type="binding site" evidence="17">
    <location>
        <position position="385"/>
    </location>
    <ligand>
        <name>(6S)-NADPHX</name>
        <dbReference type="ChEBI" id="CHEBI:64076"/>
    </ligand>
</feature>
<feature type="binding site" evidence="17">
    <location>
        <position position="451"/>
    </location>
    <ligand>
        <name>AMP</name>
        <dbReference type="ChEBI" id="CHEBI:456215"/>
    </ligand>
</feature>
<dbReference type="InterPro" id="IPR029056">
    <property type="entry name" value="Ribokinase-like"/>
</dbReference>
<dbReference type="EMBL" id="VUNS01000001">
    <property type="protein sequence ID" value="MST95688.1"/>
    <property type="molecule type" value="Genomic_DNA"/>
</dbReference>
<keyword evidence="11 18" id="KW-0413">Isomerase</keyword>
<comment type="catalytic activity">
    <reaction evidence="15 17 19">
        <text>(6S)-NADHX + ADP = AMP + phosphate + NADH + H(+)</text>
        <dbReference type="Rhea" id="RHEA:32223"/>
        <dbReference type="ChEBI" id="CHEBI:15378"/>
        <dbReference type="ChEBI" id="CHEBI:43474"/>
        <dbReference type="ChEBI" id="CHEBI:57945"/>
        <dbReference type="ChEBI" id="CHEBI:64074"/>
        <dbReference type="ChEBI" id="CHEBI:456215"/>
        <dbReference type="ChEBI" id="CHEBI:456216"/>
        <dbReference type="EC" id="4.2.1.136"/>
    </reaction>
</comment>
<comment type="similarity">
    <text evidence="4 19">In the C-terminal section; belongs to the NnrD/CARKD family.</text>
</comment>
<comment type="caution">
    <text evidence="18">Lacks conserved residue(s) required for the propagation of feature annotation.</text>
</comment>
<comment type="function">
    <text evidence="18">Catalyzes the epimerization of the S- and R-forms of NAD(P)HX, a damaged form of NAD(P)H that is a result of enzymatic or heat-dependent hydration. This is a prerequisite for the S-specific NAD(P)H-hydrate dehydratase to allow the repair of both epimers of NAD(P)HX.</text>
</comment>
<comment type="catalytic activity">
    <reaction evidence="16 17 19">
        <text>(6S)-NADPHX + ADP = AMP + phosphate + NADPH + H(+)</text>
        <dbReference type="Rhea" id="RHEA:32235"/>
        <dbReference type="ChEBI" id="CHEBI:15378"/>
        <dbReference type="ChEBI" id="CHEBI:43474"/>
        <dbReference type="ChEBI" id="CHEBI:57783"/>
        <dbReference type="ChEBI" id="CHEBI:64076"/>
        <dbReference type="ChEBI" id="CHEBI:456215"/>
        <dbReference type="ChEBI" id="CHEBI:456216"/>
        <dbReference type="EC" id="4.2.1.136"/>
    </reaction>
</comment>
<organism evidence="22 23">
    <name type="scientific">Victivallis lenta</name>
    <dbReference type="NCBI Taxonomy" id="2606640"/>
    <lineage>
        <taxon>Bacteria</taxon>
        <taxon>Pseudomonadati</taxon>
        <taxon>Lentisphaerota</taxon>
        <taxon>Lentisphaeria</taxon>
        <taxon>Victivallales</taxon>
        <taxon>Victivallaceae</taxon>
        <taxon>Victivallis</taxon>
    </lineage>
</organism>
<dbReference type="HAMAP" id="MF_01965">
    <property type="entry name" value="NADHX_dehydratase"/>
    <property type="match status" value="1"/>
</dbReference>
<dbReference type="NCBIfam" id="TIGR00196">
    <property type="entry name" value="yjeF_cterm"/>
    <property type="match status" value="1"/>
</dbReference>
<dbReference type="PANTHER" id="PTHR12592:SF0">
    <property type="entry name" value="ATP-DEPENDENT (S)-NAD(P)H-HYDRATE DEHYDRATASE"/>
    <property type="match status" value="1"/>
</dbReference>
<keyword evidence="8 17" id="KW-0521">NADP</keyword>
<dbReference type="GO" id="GO:0046496">
    <property type="term" value="P:nicotinamide nucleotide metabolic process"/>
    <property type="evidence" value="ECO:0007669"/>
    <property type="project" value="UniProtKB-UniRule"/>
</dbReference>
<feature type="domain" description="YjeF C-terminal" evidence="20">
    <location>
        <begin position="234"/>
        <end position="507"/>
    </location>
</feature>
<dbReference type="GO" id="GO:0052856">
    <property type="term" value="F:NAD(P)HX epimerase activity"/>
    <property type="evidence" value="ECO:0007669"/>
    <property type="project" value="UniProtKB-UniRule"/>
</dbReference>
<dbReference type="InterPro" id="IPR036652">
    <property type="entry name" value="YjeF_N_dom_sf"/>
</dbReference>
<comment type="function">
    <text evidence="14 19">Bifunctional enzyme that catalyzes the epimerization of the S- and R-forms of NAD(P)HX and the dehydration of the S-form of NAD(P)HX at the expense of ADP, which is converted to AMP. This allows the repair of both epimers of NAD(P)HX, a damaged form of NAD(P)H that is a result of enzymatic or heat-dependent hydration.</text>
</comment>
<keyword evidence="10 17" id="KW-0520">NAD</keyword>
<evidence type="ECO:0000259" key="21">
    <source>
        <dbReference type="PROSITE" id="PS51385"/>
    </source>
</evidence>
<keyword evidence="23" id="KW-1185">Reference proteome</keyword>
<feature type="binding site" evidence="18">
    <location>
        <begin position="141"/>
        <end position="147"/>
    </location>
    <ligand>
        <name>(6S)-NADPHX</name>
        <dbReference type="ChEBI" id="CHEBI:64076"/>
    </ligand>
</feature>
<feature type="binding site" evidence="17">
    <location>
        <position position="336"/>
    </location>
    <ligand>
        <name>(6S)-NADPHX</name>
        <dbReference type="ChEBI" id="CHEBI:64076"/>
    </ligand>
</feature>
<evidence type="ECO:0000256" key="5">
    <source>
        <dbReference type="ARBA" id="ARBA00022723"/>
    </source>
</evidence>
<dbReference type="CDD" id="cd01171">
    <property type="entry name" value="YXKO-related"/>
    <property type="match status" value="1"/>
</dbReference>
<dbReference type="InterPro" id="IPR017953">
    <property type="entry name" value="Carbohydrate_kinase_pred_CS"/>
</dbReference>
<keyword evidence="13" id="KW-0511">Multifunctional enzyme</keyword>
<comment type="similarity">
    <text evidence="17">Belongs to the NnrD/CARKD family.</text>
</comment>
<comment type="catalytic activity">
    <reaction evidence="1 18 19">
        <text>(6R)-NADHX = (6S)-NADHX</text>
        <dbReference type="Rhea" id="RHEA:32215"/>
        <dbReference type="ChEBI" id="CHEBI:64074"/>
        <dbReference type="ChEBI" id="CHEBI:64075"/>
        <dbReference type="EC" id="5.1.99.6"/>
    </reaction>
</comment>
<comment type="subunit">
    <text evidence="17">Homotetramer.</text>
</comment>
<evidence type="ECO:0000313" key="23">
    <source>
        <dbReference type="Proteomes" id="UP000435649"/>
    </source>
</evidence>
<keyword evidence="12 17" id="KW-0456">Lyase</keyword>
<dbReference type="InterPro" id="IPR030677">
    <property type="entry name" value="Nnr"/>
</dbReference>
<feature type="binding site" evidence="18">
    <location>
        <position position="170"/>
    </location>
    <ligand>
        <name>(6S)-NADPHX</name>
        <dbReference type="ChEBI" id="CHEBI:64076"/>
    </ligand>
</feature>
<evidence type="ECO:0000256" key="19">
    <source>
        <dbReference type="PIRNR" id="PIRNR017184"/>
    </source>
</evidence>
<evidence type="ECO:0000256" key="3">
    <source>
        <dbReference type="ARBA" id="ARBA00006001"/>
    </source>
</evidence>
<keyword evidence="7 17" id="KW-0067">ATP-binding</keyword>
<dbReference type="EC" id="5.1.99.6" evidence="19"/>
<feature type="binding site" evidence="17">
    <location>
        <position position="452"/>
    </location>
    <ligand>
        <name>(6S)-NADPHX</name>
        <dbReference type="ChEBI" id="CHEBI:64076"/>
    </ligand>
</feature>
<dbReference type="SUPFAM" id="SSF64153">
    <property type="entry name" value="YjeF N-terminal domain-like"/>
    <property type="match status" value="1"/>
</dbReference>
<feature type="binding site" evidence="18">
    <location>
        <position position="137"/>
    </location>
    <ligand>
        <name>K(+)</name>
        <dbReference type="ChEBI" id="CHEBI:29103"/>
    </ligand>
</feature>
<dbReference type="PANTHER" id="PTHR12592">
    <property type="entry name" value="ATP-DEPENDENT (S)-NAD(P)H-HYDRATE DEHYDRATASE FAMILY MEMBER"/>
    <property type="match status" value="1"/>
</dbReference>
<comment type="cofactor">
    <cofactor evidence="17">
        <name>Mg(2+)</name>
        <dbReference type="ChEBI" id="CHEBI:18420"/>
    </cofactor>
</comment>
<reference evidence="22 23" key="1">
    <citation type="submission" date="2019-08" db="EMBL/GenBank/DDBJ databases">
        <title>In-depth cultivation of the pig gut microbiome towards novel bacterial diversity and tailored functional studies.</title>
        <authorList>
            <person name="Wylensek D."/>
            <person name="Hitch T.C.A."/>
            <person name="Clavel T."/>
        </authorList>
    </citation>
    <scope>NUCLEOTIDE SEQUENCE [LARGE SCALE GENOMIC DNA]</scope>
    <source>
        <strain evidence="22 23">BBE-744-WT-12</strain>
    </source>
</reference>
<dbReference type="SUPFAM" id="SSF53613">
    <property type="entry name" value="Ribokinase-like"/>
    <property type="match status" value="1"/>
</dbReference>
<dbReference type="Pfam" id="PF01256">
    <property type="entry name" value="Carb_kinase"/>
    <property type="match status" value="1"/>
</dbReference>
<dbReference type="GO" id="GO:0046872">
    <property type="term" value="F:metal ion binding"/>
    <property type="evidence" value="ECO:0007669"/>
    <property type="project" value="UniProtKB-UniRule"/>
</dbReference>
<evidence type="ECO:0000256" key="9">
    <source>
        <dbReference type="ARBA" id="ARBA00022958"/>
    </source>
</evidence>
<sequence>MIFYSCSEPNANRSFFMKIIRIDTMRKLEQQAIASGVPGYELMRRAGEGAAREIRAFARGREFGRAVVLAGRGNNGGDALVVAARLGLPVTIYATGPLNELRGEAAEAARDLPENIEVRVCDGLTGRDFRRDDLIIDGLLGTGFTGELRPRFRNWIETANRSGCPIAALDLPSGINGDTGKADSGLAIRAELTVTFGCPKCGLFRADGPAASGRLRLVDIGVPEPEESEGEAFFAADAEELLHRPAYDTYKNLRGRLLIAAGSSDYSGAAVLCSRAALRAGAGIVRLATPVRPYAALPGALIVREVDTAAGSFDKESIPALAEMMQQSDAVAAGSGWSQCRGSAAVLSALQEFPGPLLLDADALNTAAREPQRWLRHGKTVITPHPGEAKRLAEAFGVPQFEDRTNFALALAAKLDAVTVLKGPHTVVADPSGRWSLNTSGCAALATAGSGDVLAGIIGALLAGNPEHPFEMAKLGVFLHGLAGETGKAGLIADDLPEFAAEAKARLTR</sequence>
<evidence type="ECO:0000256" key="14">
    <source>
        <dbReference type="ARBA" id="ARBA00025153"/>
    </source>
</evidence>
<evidence type="ECO:0000256" key="4">
    <source>
        <dbReference type="ARBA" id="ARBA00009524"/>
    </source>
</evidence>
<evidence type="ECO:0000256" key="13">
    <source>
        <dbReference type="ARBA" id="ARBA00023268"/>
    </source>
</evidence>
<dbReference type="InterPro" id="IPR004443">
    <property type="entry name" value="YjeF_N_dom"/>
</dbReference>
<dbReference type="PROSITE" id="PS51385">
    <property type="entry name" value="YJEF_N"/>
    <property type="match status" value="1"/>
</dbReference>
<keyword evidence="6 17" id="KW-0547">Nucleotide-binding</keyword>
<name>A0A844FZA0_9BACT</name>
<feature type="binding site" evidence="17">
    <location>
        <begin position="422"/>
        <end position="426"/>
    </location>
    <ligand>
        <name>AMP</name>
        <dbReference type="ChEBI" id="CHEBI:456215"/>
    </ligand>
</feature>
<protein>
    <recommendedName>
        <fullName evidence="19">Bifunctional NAD(P)H-hydrate repair enzyme</fullName>
    </recommendedName>
    <alternativeName>
        <fullName evidence="19">Nicotinamide nucleotide repair protein</fullName>
    </alternativeName>
    <domain>
        <recommendedName>
            <fullName evidence="19">ADP-dependent (S)-NAD(P)H-hydrate dehydratase</fullName>
            <ecNumber evidence="19">4.2.1.136</ecNumber>
        </recommendedName>
        <alternativeName>
            <fullName evidence="19">ADP-dependent NAD(P)HX dehydratase</fullName>
        </alternativeName>
    </domain>
    <domain>
        <recommendedName>
            <fullName evidence="19">NAD(P)H-hydrate epimerase</fullName>
            <ecNumber evidence="19">5.1.99.6</ecNumber>
        </recommendedName>
    </domain>
</protein>